<accession>A0A1I4UU40</accession>
<dbReference type="Proteomes" id="UP000199149">
    <property type="component" value="Unassembled WGS sequence"/>
</dbReference>
<gene>
    <name evidence="3" type="ORF">SAMN05421738_104122</name>
</gene>
<proteinExistence type="predicted"/>
<evidence type="ECO:0000259" key="2">
    <source>
        <dbReference type="Pfam" id="PF13098"/>
    </source>
</evidence>
<sequence>MKTKLTTLLILLCSIFSFAQQTENTLKTIPEFSFVKMQSDGIFSSNDIKKGKKTLIVLFSPTCIHCQLALNHLSNNFDYLKDTQVILVSEYKADEVLPFLKEHAPKFVDNKNVELLYDSNYEFAPIFQPTSIPTFYLFDKDKSLLTIKKGSVEANQIFTYLK</sequence>
<dbReference type="AlphaFoldDB" id="A0A1I4UU40"/>
<feature type="signal peptide" evidence="1">
    <location>
        <begin position="1"/>
        <end position="19"/>
    </location>
</feature>
<reference evidence="4" key="1">
    <citation type="submission" date="2016-10" db="EMBL/GenBank/DDBJ databases">
        <authorList>
            <person name="Varghese N."/>
            <person name="Submissions S."/>
        </authorList>
    </citation>
    <scope>NUCLEOTIDE SEQUENCE [LARGE SCALE GENOMIC DNA]</scope>
    <source>
        <strain evidence="4">XJ109</strain>
    </source>
</reference>
<dbReference type="EMBL" id="FOUZ01000004">
    <property type="protein sequence ID" value="SFM92484.1"/>
    <property type="molecule type" value="Genomic_DNA"/>
</dbReference>
<evidence type="ECO:0000313" key="4">
    <source>
        <dbReference type="Proteomes" id="UP000199149"/>
    </source>
</evidence>
<feature type="domain" description="Thioredoxin-like fold" evidence="2">
    <location>
        <begin position="49"/>
        <end position="160"/>
    </location>
</feature>
<dbReference type="Gene3D" id="3.40.30.10">
    <property type="entry name" value="Glutaredoxin"/>
    <property type="match status" value="1"/>
</dbReference>
<evidence type="ECO:0000256" key="1">
    <source>
        <dbReference type="SAM" id="SignalP"/>
    </source>
</evidence>
<evidence type="ECO:0000313" key="3">
    <source>
        <dbReference type="EMBL" id="SFM92484.1"/>
    </source>
</evidence>
<protein>
    <submittedName>
        <fullName evidence="3">AhpC/TSA family protein</fullName>
    </submittedName>
</protein>
<dbReference type="InterPro" id="IPR012336">
    <property type="entry name" value="Thioredoxin-like_fold"/>
</dbReference>
<dbReference type="OrthoDB" id="662072at2"/>
<dbReference type="SUPFAM" id="SSF52833">
    <property type="entry name" value="Thioredoxin-like"/>
    <property type="match status" value="1"/>
</dbReference>
<organism evidence="3 4">
    <name type="scientific">Algoriella xinjiangensis</name>
    <dbReference type="NCBI Taxonomy" id="684065"/>
    <lineage>
        <taxon>Bacteria</taxon>
        <taxon>Pseudomonadati</taxon>
        <taxon>Bacteroidota</taxon>
        <taxon>Flavobacteriia</taxon>
        <taxon>Flavobacteriales</taxon>
        <taxon>Weeksellaceae</taxon>
        <taxon>Algoriella</taxon>
    </lineage>
</organism>
<dbReference type="STRING" id="684065.SAMN05421738_104122"/>
<dbReference type="InterPro" id="IPR036249">
    <property type="entry name" value="Thioredoxin-like_sf"/>
</dbReference>
<keyword evidence="4" id="KW-1185">Reference proteome</keyword>
<dbReference type="RefSeq" id="WP_092907117.1">
    <property type="nucleotide sequence ID" value="NZ_FOUZ01000004.1"/>
</dbReference>
<feature type="chain" id="PRO_5011453427" evidence="1">
    <location>
        <begin position="20"/>
        <end position="162"/>
    </location>
</feature>
<dbReference type="Pfam" id="PF13098">
    <property type="entry name" value="Thioredoxin_2"/>
    <property type="match status" value="1"/>
</dbReference>
<keyword evidence="1" id="KW-0732">Signal</keyword>
<name>A0A1I4UU40_9FLAO</name>
<dbReference type="CDD" id="cd02966">
    <property type="entry name" value="TlpA_like_family"/>
    <property type="match status" value="1"/>
</dbReference>